<sequence length="323" mass="37930">MILILSKPGDRDTDNVIEWLNFFKTPLIRIDDEELMQGKSFFSYNINFIEDSYFENSIQKVYLKDISVVWCRKFGFLHDYEKKLGAIRDLTDFLYNEFKALRELILHLLEDKKWLFKRSLWKSKLEILNEAKMVGLSIPKTIITTERDSLKLFLKENNNFIITKPIAEATHIKLPTGSVALSTKKIETVKNLNKSFSPSLFQEYIEKEIELRVFYIMGKCYSMAIFSQSNPQTQIDFRAYDWENPNRFIPYQLPESIENKIDMLMKNLELNTGSIDLIKSQKNGDYYFLEVNPSGQFGMTAYPCNFPIHKIVAENLILLNNEE</sequence>
<feature type="domain" description="ATP-grasp" evidence="2">
    <location>
        <begin position="128"/>
        <end position="317"/>
    </location>
</feature>
<proteinExistence type="predicted"/>
<organism evidence="3 4">
    <name type="scientific">Flavobacterium hydatis</name>
    <name type="common">Cytophaga aquatilis</name>
    <dbReference type="NCBI Taxonomy" id="991"/>
    <lineage>
        <taxon>Bacteria</taxon>
        <taxon>Pseudomonadati</taxon>
        <taxon>Bacteroidota</taxon>
        <taxon>Flavobacteriia</taxon>
        <taxon>Flavobacteriales</taxon>
        <taxon>Flavobacteriaceae</taxon>
        <taxon>Flavobacterium</taxon>
    </lineage>
</organism>
<keyword evidence="1" id="KW-0067">ATP-binding</keyword>
<dbReference type="PANTHER" id="PTHR21621">
    <property type="entry name" value="RIBOSOMAL PROTEIN S6 MODIFICATION PROTEIN"/>
    <property type="match status" value="1"/>
</dbReference>
<keyword evidence="1" id="KW-0547">Nucleotide-binding</keyword>
<evidence type="ECO:0000259" key="2">
    <source>
        <dbReference type="PROSITE" id="PS50975"/>
    </source>
</evidence>
<protein>
    <submittedName>
        <fullName evidence="3">Grasp-with-spasm system ATP-grasp peptide maturase</fullName>
    </submittedName>
</protein>
<dbReference type="PANTHER" id="PTHR21621:SF0">
    <property type="entry name" value="BETA-CITRYLGLUTAMATE SYNTHASE B-RELATED"/>
    <property type="match status" value="1"/>
</dbReference>
<dbReference type="InterPro" id="IPR026455">
    <property type="entry name" value="GRASP_w_spasm"/>
</dbReference>
<evidence type="ECO:0000256" key="1">
    <source>
        <dbReference type="PROSITE-ProRule" id="PRU00409"/>
    </source>
</evidence>
<evidence type="ECO:0000313" key="4">
    <source>
        <dbReference type="Proteomes" id="UP000198424"/>
    </source>
</evidence>
<dbReference type="InterPro" id="IPR011761">
    <property type="entry name" value="ATP-grasp"/>
</dbReference>
<comment type="caution">
    <text evidence="3">The sequence shown here is derived from an EMBL/GenBank/DDBJ whole genome shotgun (WGS) entry which is preliminary data.</text>
</comment>
<accession>A0ABX4CGH1</accession>
<evidence type="ECO:0000313" key="3">
    <source>
        <dbReference type="EMBL" id="OXA93346.1"/>
    </source>
</evidence>
<dbReference type="RefSeq" id="WP_051886070.1">
    <property type="nucleotide sequence ID" value="NZ_JBEWQG010000012.1"/>
</dbReference>
<dbReference type="Gene3D" id="3.30.470.20">
    <property type="entry name" value="ATP-grasp fold, B domain"/>
    <property type="match status" value="1"/>
</dbReference>
<dbReference type="EMBL" id="MUGY01000015">
    <property type="protein sequence ID" value="OXA93346.1"/>
    <property type="molecule type" value="Genomic_DNA"/>
</dbReference>
<dbReference type="PROSITE" id="PS50975">
    <property type="entry name" value="ATP_GRASP"/>
    <property type="match status" value="1"/>
</dbReference>
<dbReference type="SUPFAM" id="SSF56059">
    <property type="entry name" value="Glutathione synthetase ATP-binding domain-like"/>
    <property type="match status" value="1"/>
</dbReference>
<dbReference type="Proteomes" id="UP000198424">
    <property type="component" value="Unassembled WGS sequence"/>
</dbReference>
<keyword evidence="4" id="KW-1185">Reference proteome</keyword>
<gene>
    <name evidence="3" type="ORF">B0A62_13970</name>
</gene>
<reference evidence="3 4" key="1">
    <citation type="submission" date="2016-11" db="EMBL/GenBank/DDBJ databases">
        <title>Whole genomes of Flavobacteriaceae.</title>
        <authorList>
            <person name="Stine C."/>
            <person name="Li C."/>
            <person name="Tadesse D."/>
        </authorList>
    </citation>
    <scope>NUCLEOTIDE SEQUENCE [LARGE SCALE GENOMIC DNA]</scope>
    <source>
        <strain evidence="3 4">ATCC 29551</strain>
    </source>
</reference>
<name>A0ABX4CGH1_FLAHY</name>
<dbReference type="NCBIfam" id="TIGR04192">
    <property type="entry name" value="GRASP_w_spasm"/>
    <property type="match status" value="1"/>
</dbReference>